<dbReference type="PROSITE" id="PS50930">
    <property type="entry name" value="HTH_LYTTR"/>
    <property type="match status" value="1"/>
</dbReference>
<gene>
    <name evidence="4" type="ORF">GBK04_23460</name>
</gene>
<dbReference type="SMART" id="SM00448">
    <property type="entry name" value="REC"/>
    <property type="match status" value="1"/>
</dbReference>
<evidence type="ECO:0000313" key="4">
    <source>
        <dbReference type="EMBL" id="MPR36221.1"/>
    </source>
</evidence>
<dbReference type="SUPFAM" id="SSF52172">
    <property type="entry name" value="CheY-like"/>
    <property type="match status" value="1"/>
</dbReference>
<dbReference type="InterPro" id="IPR001789">
    <property type="entry name" value="Sig_transdc_resp-reg_receiver"/>
</dbReference>
<reference evidence="4 5" key="1">
    <citation type="submission" date="2019-10" db="EMBL/GenBank/DDBJ databases">
        <title>Draft Genome Sequence of Cytophagaceae sp. SJW1-29.</title>
        <authorList>
            <person name="Choi A."/>
        </authorList>
    </citation>
    <scope>NUCLEOTIDE SEQUENCE [LARGE SCALE GENOMIC DNA]</scope>
    <source>
        <strain evidence="4 5">SJW1-29</strain>
    </source>
</reference>
<keyword evidence="5" id="KW-1185">Reference proteome</keyword>
<sequence>MKAILVDDERHCRDVLSLLLARYCPQVTLLAACTDGQDGLTAIEKHRPDLLFLDIEMPGMSGFDLLKLCQYTGFQVIFTTAYNEYAIQAIRNNALDYILKPIDKDELRQAVMKAEKLSVPVQSPSSVDEFVAFLNRQKSGDRIALPTMEGLQILQSDEIYYCESDGGYTHFVLTNGKTVLISKTLKEVEEVLESKGFCRVHHSFLINVRYVQKYIRGDGGEVIMANHKNIPVSRNKKQEFLNLLERI</sequence>
<proteinExistence type="predicted"/>
<dbReference type="PROSITE" id="PS51257">
    <property type="entry name" value="PROKAR_LIPOPROTEIN"/>
    <property type="match status" value="1"/>
</dbReference>
<name>A0A7C9BIX2_9BACT</name>
<evidence type="ECO:0000259" key="3">
    <source>
        <dbReference type="PROSITE" id="PS50930"/>
    </source>
</evidence>
<dbReference type="Gene3D" id="2.40.50.1020">
    <property type="entry name" value="LytTr DNA-binding domain"/>
    <property type="match status" value="1"/>
</dbReference>
<dbReference type="Proteomes" id="UP000479293">
    <property type="component" value="Unassembled WGS sequence"/>
</dbReference>
<feature type="domain" description="HTH LytTR-type" evidence="3">
    <location>
        <begin position="143"/>
        <end position="246"/>
    </location>
</feature>
<dbReference type="Pfam" id="PF00072">
    <property type="entry name" value="Response_reg"/>
    <property type="match status" value="1"/>
</dbReference>
<dbReference type="PANTHER" id="PTHR37299:SF1">
    <property type="entry name" value="STAGE 0 SPORULATION PROTEIN A HOMOLOG"/>
    <property type="match status" value="1"/>
</dbReference>
<evidence type="ECO:0000256" key="1">
    <source>
        <dbReference type="PROSITE-ProRule" id="PRU00169"/>
    </source>
</evidence>
<dbReference type="InterPro" id="IPR046947">
    <property type="entry name" value="LytR-like"/>
</dbReference>
<comment type="caution">
    <text evidence="4">The sequence shown here is derived from an EMBL/GenBank/DDBJ whole genome shotgun (WGS) entry which is preliminary data.</text>
</comment>
<dbReference type="Pfam" id="PF04397">
    <property type="entry name" value="LytTR"/>
    <property type="match status" value="1"/>
</dbReference>
<dbReference type="RefSeq" id="WP_152763938.1">
    <property type="nucleotide sequence ID" value="NZ_WHLY01000002.1"/>
</dbReference>
<dbReference type="AlphaFoldDB" id="A0A7C9BIX2"/>
<dbReference type="InterPro" id="IPR007492">
    <property type="entry name" value="LytTR_DNA-bd_dom"/>
</dbReference>
<dbReference type="InterPro" id="IPR011006">
    <property type="entry name" value="CheY-like_superfamily"/>
</dbReference>
<dbReference type="GO" id="GO:0003677">
    <property type="term" value="F:DNA binding"/>
    <property type="evidence" value="ECO:0007669"/>
    <property type="project" value="InterPro"/>
</dbReference>
<dbReference type="GO" id="GO:0000156">
    <property type="term" value="F:phosphorelay response regulator activity"/>
    <property type="evidence" value="ECO:0007669"/>
    <property type="project" value="InterPro"/>
</dbReference>
<feature type="domain" description="Response regulatory" evidence="2">
    <location>
        <begin position="2"/>
        <end position="115"/>
    </location>
</feature>
<accession>A0A7C9BIX2</accession>
<evidence type="ECO:0000313" key="5">
    <source>
        <dbReference type="Proteomes" id="UP000479293"/>
    </source>
</evidence>
<evidence type="ECO:0000259" key="2">
    <source>
        <dbReference type="PROSITE" id="PS50110"/>
    </source>
</evidence>
<keyword evidence="1" id="KW-0597">Phosphoprotein</keyword>
<dbReference type="PROSITE" id="PS50110">
    <property type="entry name" value="RESPONSE_REGULATORY"/>
    <property type="match status" value="1"/>
</dbReference>
<dbReference type="Gene3D" id="3.40.50.2300">
    <property type="match status" value="1"/>
</dbReference>
<feature type="modified residue" description="4-aspartylphosphate" evidence="1">
    <location>
        <position position="54"/>
    </location>
</feature>
<dbReference type="EMBL" id="WHLY01000002">
    <property type="protein sequence ID" value="MPR36221.1"/>
    <property type="molecule type" value="Genomic_DNA"/>
</dbReference>
<organism evidence="4 5">
    <name type="scientific">Salmonirosea aquatica</name>
    <dbReference type="NCBI Taxonomy" id="2654236"/>
    <lineage>
        <taxon>Bacteria</taxon>
        <taxon>Pseudomonadati</taxon>
        <taxon>Bacteroidota</taxon>
        <taxon>Cytophagia</taxon>
        <taxon>Cytophagales</taxon>
        <taxon>Spirosomataceae</taxon>
        <taxon>Salmonirosea</taxon>
    </lineage>
</organism>
<protein>
    <submittedName>
        <fullName evidence="4">Response regulator</fullName>
    </submittedName>
</protein>
<dbReference type="PANTHER" id="PTHR37299">
    <property type="entry name" value="TRANSCRIPTIONAL REGULATOR-RELATED"/>
    <property type="match status" value="1"/>
</dbReference>
<dbReference type="SMART" id="SM00850">
    <property type="entry name" value="LytTR"/>
    <property type="match status" value="1"/>
</dbReference>